<keyword evidence="4" id="KW-1185">Reference proteome</keyword>
<dbReference type="OrthoDB" id="9940657at2"/>
<keyword evidence="1" id="KW-1133">Transmembrane helix</keyword>
<keyword evidence="1" id="KW-0472">Membrane</keyword>
<gene>
    <name evidence="3" type="ORF">C6Y45_05510</name>
</gene>
<feature type="chain" id="PRO_5015531895" description="Sporulation protein YjcZ" evidence="2">
    <location>
        <begin position="26"/>
        <end position="64"/>
    </location>
</feature>
<protein>
    <recommendedName>
        <fullName evidence="5">Sporulation protein YjcZ</fullName>
    </recommendedName>
</protein>
<keyword evidence="2" id="KW-0732">Signal</keyword>
<sequence>MWNKVLPAGLLTFIFVMMPAAAVFAAEAAEDENGGFGFSEIIFTILAFVVLVLFIYYMIRDNAK</sequence>
<keyword evidence="1" id="KW-0812">Transmembrane</keyword>
<evidence type="ECO:0000313" key="3">
    <source>
        <dbReference type="EMBL" id="PTL39500.1"/>
    </source>
</evidence>
<evidence type="ECO:0000256" key="1">
    <source>
        <dbReference type="SAM" id="Phobius"/>
    </source>
</evidence>
<comment type="caution">
    <text evidence="3">The sequence shown here is derived from an EMBL/GenBank/DDBJ whole genome shotgun (WGS) entry which is preliminary data.</text>
</comment>
<name>A0A2T4U7X8_9BACI</name>
<proteinExistence type="predicted"/>
<dbReference type="EMBL" id="PZJJ01000006">
    <property type="protein sequence ID" value="PTL39500.1"/>
    <property type="molecule type" value="Genomic_DNA"/>
</dbReference>
<dbReference type="RefSeq" id="WP_107584070.1">
    <property type="nucleotide sequence ID" value="NZ_PZJJ01000006.1"/>
</dbReference>
<organism evidence="3 4">
    <name type="scientific">Alkalicoccus saliphilus</name>
    <dbReference type="NCBI Taxonomy" id="200989"/>
    <lineage>
        <taxon>Bacteria</taxon>
        <taxon>Bacillati</taxon>
        <taxon>Bacillota</taxon>
        <taxon>Bacilli</taxon>
        <taxon>Bacillales</taxon>
        <taxon>Bacillaceae</taxon>
        <taxon>Alkalicoccus</taxon>
    </lineage>
</organism>
<evidence type="ECO:0000256" key="2">
    <source>
        <dbReference type="SAM" id="SignalP"/>
    </source>
</evidence>
<evidence type="ECO:0000313" key="4">
    <source>
        <dbReference type="Proteomes" id="UP000240509"/>
    </source>
</evidence>
<feature type="signal peptide" evidence="2">
    <location>
        <begin position="1"/>
        <end position="25"/>
    </location>
</feature>
<dbReference type="AlphaFoldDB" id="A0A2T4U7X8"/>
<evidence type="ECO:0008006" key="5">
    <source>
        <dbReference type="Google" id="ProtNLM"/>
    </source>
</evidence>
<accession>A0A2T4U7X8</accession>
<reference evidence="3 4" key="1">
    <citation type="submission" date="2018-03" db="EMBL/GenBank/DDBJ databases">
        <title>Alkalicoccus saliphilus sp. nov., isolated from a mineral pool.</title>
        <authorList>
            <person name="Zhao B."/>
        </authorList>
    </citation>
    <scope>NUCLEOTIDE SEQUENCE [LARGE SCALE GENOMIC DNA]</scope>
    <source>
        <strain evidence="3 4">6AG</strain>
    </source>
</reference>
<feature type="transmembrane region" description="Helical" evidence="1">
    <location>
        <begin position="41"/>
        <end position="59"/>
    </location>
</feature>
<dbReference type="Proteomes" id="UP000240509">
    <property type="component" value="Unassembled WGS sequence"/>
</dbReference>